<dbReference type="Proteomes" id="UP000298416">
    <property type="component" value="Unassembled WGS sequence"/>
</dbReference>
<keyword evidence="2" id="KW-1185">Reference proteome</keyword>
<sequence length="87" mass="9592">MTLVSWAKKELAKLKVQSSKRLLMPPPQTTTTLNTSVNKVSELAADLRCTKCREKVAALASTLNDLESIVVDVVEKKVTLTRNPLNL</sequence>
<evidence type="ECO:0008006" key="3">
    <source>
        <dbReference type="Google" id="ProtNLM"/>
    </source>
</evidence>
<protein>
    <recommendedName>
        <fullName evidence="3">HMA domain-containing protein</fullName>
    </recommendedName>
</protein>
<dbReference type="AlphaFoldDB" id="A0A8X8XGV1"/>
<comment type="caution">
    <text evidence="1">The sequence shown here is derived from an EMBL/GenBank/DDBJ whole genome shotgun (WGS) entry which is preliminary data.</text>
</comment>
<proteinExistence type="predicted"/>
<evidence type="ECO:0000313" key="2">
    <source>
        <dbReference type="Proteomes" id="UP000298416"/>
    </source>
</evidence>
<name>A0A8X8XGV1_SALSN</name>
<organism evidence="1">
    <name type="scientific">Salvia splendens</name>
    <name type="common">Scarlet sage</name>
    <dbReference type="NCBI Taxonomy" id="180675"/>
    <lineage>
        <taxon>Eukaryota</taxon>
        <taxon>Viridiplantae</taxon>
        <taxon>Streptophyta</taxon>
        <taxon>Embryophyta</taxon>
        <taxon>Tracheophyta</taxon>
        <taxon>Spermatophyta</taxon>
        <taxon>Magnoliopsida</taxon>
        <taxon>eudicotyledons</taxon>
        <taxon>Gunneridae</taxon>
        <taxon>Pentapetalae</taxon>
        <taxon>asterids</taxon>
        <taxon>lamiids</taxon>
        <taxon>Lamiales</taxon>
        <taxon>Lamiaceae</taxon>
        <taxon>Nepetoideae</taxon>
        <taxon>Mentheae</taxon>
        <taxon>Salviinae</taxon>
        <taxon>Salvia</taxon>
        <taxon>Salvia subgen. Calosphace</taxon>
        <taxon>core Calosphace</taxon>
    </lineage>
</organism>
<evidence type="ECO:0000313" key="1">
    <source>
        <dbReference type="EMBL" id="KAG6412329.1"/>
    </source>
</evidence>
<accession>A0A8X8XGV1</accession>
<reference evidence="1" key="1">
    <citation type="submission" date="2018-01" db="EMBL/GenBank/DDBJ databases">
        <authorList>
            <person name="Mao J.F."/>
        </authorList>
    </citation>
    <scope>NUCLEOTIDE SEQUENCE</scope>
    <source>
        <strain evidence="1">Huo1</strain>
        <tissue evidence="1">Leaf</tissue>
    </source>
</reference>
<gene>
    <name evidence="1" type="ORF">SASPL_125006</name>
</gene>
<reference evidence="1" key="2">
    <citation type="submission" date="2020-08" db="EMBL/GenBank/DDBJ databases">
        <title>Plant Genome Project.</title>
        <authorList>
            <person name="Zhang R.-G."/>
        </authorList>
    </citation>
    <scope>NUCLEOTIDE SEQUENCE</scope>
    <source>
        <strain evidence="1">Huo1</strain>
        <tissue evidence="1">Leaf</tissue>
    </source>
</reference>
<dbReference type="EMBL" id="PNBA02000009">
    <property type="protein sequence ID" value="KAG6412329.1"/>
    <property type="molecule type" value="Genomic_DNA"/>
</dbReference>